<dbReference type="HAMAP" id="MF_00361">
    <property type="entry name" value="NAD_kinase"/>
    <property type="match status" value="1"/>
</dbReference>
<dbReference type="InterPro" id="IPR002504">
    <property type="entry name" value="NADK"/>
</dbReference>
<proteinExistence type="inferred from homology"/>
<organism evidence="8 9">
    <name type="scientific">Nadsonia fulvescens var. elongata DSM 6958</name>
    <dbReference type="NCBI Taxonomy" id="857566"/>
    <lineage>
        <taxon>Eukaryota</taxon>
        <taxon>Fungi</taxon>
        <taxon>Dikarya</taxon>
        <taxon>Ascomycota</taxon>
        <taxon>Saccharomycotina</taxon>
        <taxon>Dipodascomycetes</taxon>
        <taxon>Dipodascales</taxon>
        <taxon>Dipodascales incertae sedis</taxon>
        <taxon>Nadsonia</taxon>
    </lineage>
</organism>
<dbReference type="SUPFAM" id="SSF111331">
    <property type="entry name" value="NAD kinase/diacylglycerol kinase-like"/>
    <property type="match status" value="2"/>
</dbReference>
<dbReference type="GO" id="GO:0019674">
    <property type="term" value="P:NAD+ metabolic process"/>
    <property type="evidence" value="ECO:0007669"/>
    <property type="project" value="InterPro"/>
</dbReference>
<sequence length="465" mass="50987">MTQNLFHNRILIQKLIQKPLFISSSINGQRLVRSFSERASTINALRGCIVNDAITLREKISPNYIPVHKSELSHLKWNQQPENIFLTKKPWNDNAREAIIEFINYVTKEHPSINILLDPISSEELGPLVSPHAKLFTHNEPSVITSKTDLIITFGGDGTILHAANYFARNPESVSQGKKAISFQNPSDLNKVGYNYNPSISQVPPVLSFSLGTLGFLLPFPFSSYNEAFTNVINSDAKVLNRMRIKCNKDVIVPSRSPFSSNNSSSFMTEKEAFRPSNLSVSESIDHNNLPLAAAAFHTSSLTSSHERPILAMNDITLHRGRSPHLTRLVISLSNLPLTTCIADGLIVSTPTGSTAYSLSSGGPIIHPSVPCILLNPICPRSLSFRPVVIPVGETIQVHVDEESRDGIDVSVDGIEMGGLRRGEGLTIESVGKEAGIWCVVDSHADWVGGLNGLLGFNSVFEIHK</sequence>
<evidence type="ECO:0000256" key="6">
    <source>
        <dbReference type="ARBA" id="ARBA00022857"/>
    </source>
</evidence>
<dbReference type="Gene3D" id="3.40.50.10330">
    <property type="entry name" value="Probable inorganic polyphosphate/atp-NAD kinase, domain 1"/>
    <property type="match status" value="1"/>
</dbReference>
<keyword evidence="7" id="KW-0520">NAD</keyword>
<dbReference type="Gene3D" id="2.60.200.30">
    <property type="entry name" value="Probable inorganic polyphosphate/atp-NAD kinase, domain 2"/>
    <property type="match status" value="1"/>
</dbReference>
<dbReference type="PANTHER" id="PTHR20275">
    <property type="entry name" value="NAD KINASE"/>
    <property type="match status" value="1"/>
</dbReference>
<dbReference type="Proteomes" id="UP000095009">
    <property type="component" value="Unassembled WGS sequence"/>
</dbReference>
<evidence type="ECO:0000256" key="1">
    <source>
        <dbReference type="ARBA" id="ARBA00010995"/>
    </source>
</evidence>
<dbReference type="Pfam" id="PF20143">
    <property type="entry name" value="NAD_kinase_C"/>
    <property type="match status" value="1"/>
</dbReference>
<accession>A0A1E3PDU6</accession>
<dbReference type="GO" id="GO:0003951">
    <property type="term" value="F:NAD+ kinase activity"/>
    <property type="evidence" value="ECO:0007669"/>
    <property type="project" value="InterPro"/>
</dbReference>
<keyword evidence="3" id="KW-0547">Nucleotide-binding</keyword>
<dbReference type="GO" id="GO:0005524">
    <property type="term" value="F:ATP binding"/>
    <property type="evidence" value="ECO:0007669"/>
    <property type="project" value="UniProtKB-KW"/>
</dbReference>
<dbReference type="InterPro" id="IPR017438">
    <property type="entry name" value="ATP-NAD_kinase_N"/>
</dbReference>
<dbReference type="PANTHER" id="PTHR20275:SF26">
    <property type="entry name" value="NADH KINASE POS5, MITOCHONDRIAL"/>
    <property type="match status" value="1"/>
</dbReference>
<protein>
    <submittedName>
        <fullName evidence="8">ATP-NAD kinase</fullName>
    </submittedName>
</protein>
<keyword evidence="2" id="KW-0808">Transferase</keyword>
<dbReference type="STRING" id="857566.A0A1E3PDU6"/>
<evidence type="ECO:0000256" key="4">
    <source>
        <dbReference type="ARBA" id="ARBA00022777"/>
    </source>
</evidence>
<gene>
    <name evidence="8" type="ORF">NADFUDRAFT_43876</name>
</gene>
<keyword evidence="9" id="KW-1185">Reference proteome</keyword>
<dbReference type="OrthoDB" id="24581at2759"/>
<dbReference type="EMBL" id="KV454414">
    <property type="protein sequence ID" value="ODQ63561.1"/>
    <property type="molecule type" value="Genomic_DNA"/>
</dbReference>
<evidence type="ECO:0000313" key="9">
    <source>
        <dbReference type="Proteomes" id="UP000095009"/>
    </source>
</evidence>
<dbReference type="GO" id="GO:0006741">
    <property type="term" value="P:NADP+ biosynthetic process"/>
    <property type="evidence" value="ECO:0007669"/>
    <property type="project" value="InterPro"/>
</dbReference>
<name>A0A1E3PDU6_9ASCO</name>
<evidence type="ECO:0000256" key="5">
    <source>
        <dbReference type="ARBA" id="ARBA00022840"/>
    </source>
</evidence>
<evidence type="ECO:0000256" key="2">
    <source>
        <dbReference type="ARBA" id="ARBA00022679"/>
    </source>
</evidence>
<dbReference type="InterPro" id="IPR016064">
    <property type="entry name" value="NAD/diacylglycerol_kinase_sf"/>
</dbReference>
<evidence type="ECO:0000256" key="7">
    <source>
        <dbReference type="ARBA" id="ARBA00023027"/>
    </source>
</evidence>
<comment type="similarity">
    <text evidence="1">Belongs to the NAD kinase family.</text>
</comment>
<dbReference type="FunFam" id="2.60.200.30:FF:000009">
    <property type="entry name" value="Poly(P)/ATP NAD kinase"/>
    <property type="match status" value="1"/>
</dbReference>
<reference evidence="8 9" key="1">
    <citation type="journal article" date="2016" name="Proc. Natl. Acad. Sci. U.S.A.">
        <title>Comparative genomics of biotechnologically important yeasts.</title>
        <authorList>
            <person name="Riley R."/>
            <person name="Haridas S."/>
            <person name="Wolfe K.H."/>
            <person name="Lopes M.R."/>
            <person name="Hittinger C.T."/>
            <person name="Goeker M."/>
            <person name="Salamov A.A."/>
            <person name="Wisecaver J.H."/>
            <person name="Long T.M."/>
            <person name="Calvey C.H."/>
            <person name="Aerts A.L."/>
            <person name="Barry K.W."/>
            <person name="Choi C."/>
            <person name="Clum A."/>
            <person name="Coughlan A.Y."/>
            <person name="Deshpande S."/>
            <person name="Douglass A.P."/>
            <person name="Hanson S.J."/>
            <person name="Klenk H.-P."/>
            <person name="LaButti K.M."/>
            <person name="Lapidus A."/>
            <person name="Lindquist E.A."/>
            <person name="Lipzen A.M."/>
            <person name="Meier-Kolthoff J.P."/>
            <person name="Ohm R.A."/>
            <person name="Otillar R.P."/>
            <person name="Pangilinan J.L."/>
            <person name="Peng Y."/>
            <person name="Rokas A."/>
            <person name="Rosa C.A."/>
            <person name="Scheuner C."/>
            <person name="Sibirny A.A."/>
            <person name="Slot J.C."/>
            <person name="Stielow J.B."/>
            <person name="Sun H."/>
            <person name="Kurtzman C.P."/>
            <person name="Blackwell M."/>
            <person name="Grigoriev I.V."/>
            <person name="Jeffries T.W."/>
        </authorList>
    </citation>
    <scope>NUCLEOTIDE SEQUENCE [LARGE SCALE GENOMIC DNA]</scope>
    <source>
        <strain evidence="8 9">DSM 6958</strain>
    </source>
</reference>
<evidence type="ECO:0000256" key="3">
    <source>
        <dbReference type="ARBA" id="ARBA00022741"/>
    </source>
</evidence>
<keyword evidence="5" id="KW-0067">ATP-binding</keyword>
<evidence type="ECO:0000313" key="8">
    <source>
        <dbReference type="EMBL" id="ODQ63561.1"/>
    </source>
</evidence>
<keyword evidence="4 8" id="KW-0418">Kinase</keyword>
<keyword evidence="6" id="KW-0521">NADP</keyword>
<dbReference type="AlphaFoldDB" id="A0A1E3PDU6"/>
<dbReference type="InterPro" id="IPR017437">
    <property type="entry name" value="ATP-NAD_kinase_PpnK-typ_C"/>
</dbReference>